<dbReference type="PROSITE" id="PS51118">
    <property type="entry name" value="HTH_HXLR"/>
    <property type="match status" value="1"/>
</dbReference>
<protein>
    <submittedName>
        <fullName evidence="5">Transcriptional regulator</fullName>
    </submittedName>
</protein>
<proteinExistence type="predicted"/>
<evidence type="ECO:0000256" key="3">
    <source>
        <dbReference type="ARBA" id="ARBA00023163"/>
    </source>
</evidence>
<evidence type="ECO:0000256" key="1">
    <source>
        <dbReference type="ARBA" id="ARBA00023015"/>
    </source>
</evidence>
<evidence type="ECO:0000313" key="6">
    <source>
        <dbReference type="Proteomes" id="UP000308760"/>
    </source>
</evidence>
<dbReference type="InterPro" id="IPR002577">
    <property type="entry name" value="HTH_HxlR"/>
</dbReference>
<keyword evidence="3" id="KW-0804">Transcription</keyword>
<organism evidence="5 6">
    <name type="scientific">Glycomyces buryatensis</name>
    <dbReference type="NCBI Taxonomy" id="2570927"/>
    <lineage>
        <taxon>Bacteria</taxon>
        <taxon>Bacillati</taxon>
        <taxon>Actinomycetota</taxon>
        <taxon>Actinomycetes</taxon>
        <taxon>Glycomycetales</taxon>
        <taxon>Glycomycetaceae</taxon>
        <taxon>Glycomyces</taxon>
    </lineage>
</organism>
<dbReference type="EMBL" id="STGY01000068">
    <property type="protein sequence ID" value="THV37774.1"/>
    <property type="molecule type" value="Genomic_DNA"/>
</dbReference>
<dbReference type="InterPro" id="IPR001845">
    <property type="entry name" value="HTH_ArsR_DNA-bd_dom"/>
</dbReference>
<dbReference type="InterPro" id="IPR011991">
    <property type="entry name" value="ArsR-like_HTH"/>
</dbReference>
<keyword evidence="1" id="KW-0805">Transcription regulation</keyword>
<dbReference type="InterPro" id="IPR036390">
    <property type="entry name" value="WH_DNA-bd_sf"/>
</dbReference>
<accession>A0A4S8QBH5</accession>
<name>A0A4S8QBH5_9ACTN</name>
<dbReference type="CDD" id="cd00090">
    <property type="entry name" value="HTH_ARSR"/>
    <property type="match status" value="1"/>
</dbReference>
<dbReference type="SUPFAM" id="SSF46785">
    <property type="entry name" value="Winged helix' DNA-binding domain"/>
    <property type="match status" value="1"/>
</dbReference>
<evidence type="ECO:0000313" key="5">
    <source>
        <dbReference type="EMBL" id="THV37774.1"/>
    </source>
</evidence>
<dbReference type="OrthoDB" id="9792527at2"/>
<dbReference type="Pfam" id="PF01638">
    <property type="entry name" value="HxlR"/>
    <property type="match status" value="1"/>
</dbReference>
<gene>
    <name evidence="5" type="ORF">FAB82_20185</name>
</gene>
<dbReference type="Proteomes" id="UP000308760">
    <property type="component" value="Unassembled WGS sequence"/>
</dbReference>
<reference evidence="5 6" key="2">
    <citation type="submission" date="2019-05" db="EMBL/GenBank/DDBJ databases">
        <title>Glycomyces buryatensis sp. nov.</title>
        <authorList>
            <person name="Nikitina E."/>
        </authorList>
    </citation>
    <scope>NUCLEOTIDE SEQUENCE [LARGE SCALE GENOMIC DNA]</scope>
    <source>
        <strain evidence="5 6">18</strain>
    </source>
</reference>
<evidence type="ECO:0000256" key="2">
    <source>
        <dbReference type="ARBA" id="ARBA00023125"/>
    </source>
</evidence>
<dbReference type="GO" id="GO:0003677">
    <property type="term" value="F:DNA binding"/>
    <property type="evidence" value="ECO:0007669"/>
    <property type="project" value="UniProtKB-KW"/>
</dbReference>
<dbReference type="SMART" id="SM00418">
    <property type="entry name" value="HTH_ARSR"/>
    <property type="match status" value="1"/>
</dbReference>
<feature type="domain" description="HTH hxlR-type" evidence="4">
    <location>
        <begin position="16"/>
        <end position="111"/>
    </location>
</feature>
<dbReference type="Gene3D" id="1.10.10.10">
    <property type="entry name" value="Winged helix-like DNA-binding domain superfamily/Winged helix DNA-binding domain"/>
    <property type="match status" value="1"/>
</dbReference>
<keyword evidence="2" id="KW-0238">DNA-binding</keyword>
<reference evidence="6" key="1">
    <citation type="submission" date="2019-04" db="EMBL/GenBank/DDBJ databases">
        <title>Nocardioides xinjiangensis sp. nov.</title>
        <authorList>
            <person name="Liu S."/>
        </authorList>
    </citation>
    <scope>NUCLEOTIDE SEQUENCE [LARGE SCALE GENOMIC DNA]</scope>
    <source>
        <strain evidence="6">18</strain>
    </source>
</reference>
<dbReference type="GO" id="GO:0003700">
    <property type="term" value="F:DNA-binding transcription factor activity"/>
    <property type="evidence" value="ECO:0007669"/>
    <property type="project" value="InterPro"/>
</dbReference>
<dbReference type="AlphaFoldDB" id="A0A4S8QBH5"/>
<sequence length="223" mass="24300">MEKVKRTLGRSYGQFCGLARALDVVGDRWNLLIVRELLPGPMRFNELMTSLGGIATNLLTERLRTLEAEGIVERRLGEAGVRYALTPWGAGLREPIEAFVRWSAPLMMTGRDGGSFQPRWLAVALPALLREVTADPALEIGFEVEGALMVLHVDEDGPRVEVEPDRRPDTILKAAPEIILGLAADALTIDQALAAGHLRGDIQILRSILPPGRATAATTPDPR</sequence>
<keyword evidence="6" id="KW-1185">Reference proteome</keyword>
<comment type="caution">
    <text evidence="5">The sequence shown here is derived from an EMBL/GenBank/DDBJ whole genome shotgun (WGS) entry which is preliminary data.</text>
</comment>
<dbReference type="PANTHER" id="PTHR33204:SF18">
    <property type="entry name" value="TRANSCRIPTIONAL REGULATORY PROTEIN"/>
    <property type="match status" value="1"/>
</dbReference>
<dbReference type="InterPro" id="IPR036388">
    <property type="entry name" value="WH-like_DNA-bd_sf"/>
</dbReference>
<dbReference type="PANTHER" id="PTHR33204">
    <property type="entry name" value="TRANSCRIPTIONAL REGULATOR, MARR FAMILY"/>
    <property type="match status" value="1"/>
</dbReference>
<evidence type="ECO:0000259" key="4">
    <source>
        <dbReference type="PROSITE" id="PS51118"/>
    </source>
</evidence>